<feature type="repeat" description="Pumilio" evidence="3">
    <location>
        <begin position="753"/>
        <end position="788"/>
    </location>
</feature>
<dbReference type="PROSITE" id="PS50303">
    <property type="entry name" value="PUM_HD"/>
    <property type="match status" value="1"/>
</dbReference>
<feature type="region of interest" description="Disordered" evidence="5">
    <location>
        <begin position="149"/>
        <end position="222"/>
    </location>
</feature>
<feature type="compositionally biased region" description="Polar residues" evidence="5">
    <location>
        <begin position="1"/>
        <end position="12"/>
    </location>
</feature>
<feature type="repeat" description="Pumilio" evidence="3">
    <location>
        <begin position="861"/>
        <end position="898"/>
    </location>
</feature>
<evidence type="ECO:0000256" key="4">
    <source>
        <dbReference type="SAM" id="Coils"/>
    </source>
</evidence>
<feature type="repeat" description="Pumilio" evidence="3">
    <location>
        <begin position="825"/>
        <end position="860"/>
    </location>
</feature>
<dbReference type="OrthoDB" id="668540at2759"/>
<dbReference type="Gene3D" id="1.25.10.10">
    <property type="entry name" value="Leucine-rich Repeat Variant"/>
    <property type="match status" value="1"/>
</dbReference>
<dbReference type="PANTHER" id="PTHR12537:SF13">
    <property type="entry name" value="PUMILIO HOMOLOGY DOMAIN FAMILY MEMBER 4"/>
    <property type="match status" value="1"/>
</dbReference>
<feature type="compositionally biased region" description="Polar residues" evidence="5">
    <location>
        <begin position="176"/>
        <end position="190"/>
    </location>
</feature>
<feature type="repeat" description="Pumilio" evidence="3">
    <location>
        <begin position="717"/>
        <end position="752"/>
    </location>
</feature>
<keyword evidence="1" id="KW-0677">Repeat</keyword>
<dbReference type="AlphaFoldDB" id="A0A420Y5Y0"/>
<dbReference type="FunFam" id="1.25.10.10:FF:000237">
    <property type="entry name" value="Pumilio homolog 9"/>
    <property type="match status" value="1"/>
</dbReference>
<sequence length="1069" mass="116834">MDEYFRSQQSPRGDSHLNVGTFVSPPRTVPQLPRRFTTDSGRVPTLSSITNMRGSENKESHMTDYKVQLLEKKKAEYERIREQKRRFEVEMYKLDQQQRDEEKELARLAVDLGRFGHQSEPTTPPEYRDSINGFPGVFSRPNRYSTSTLISPPGFFTRPGRSGSQLTSPPPGLLQSLGSSQFAFNNQLPSRSVPASRRNSDEDEKEEAVRQDPTSHRSTNALNRYSMPVTRSRSYISELNIDSSIDSNNTAGFLFGDEDSGNGEKSYQAANQTDVYPSIRNSAYGNMLSATSTALDSTQGQIGAVDNTSANGWGSIRHHRPQQSLSTLGSAQLANNSSVASGPASEISTIGSRTPRHSMELKGYQVASPGGSDMSGTTAAVSQPTAHHGNIMATPPKLQQSYSANEGLALKSPNGPAAMPPVSANANNHAQQHFHNHNLNSGRYPAGAQPNNRHSREMSNENNNTAASRETSSYGSINSTLHANAPTFGPINPPTVPPGPAASYAPNPYQYYQPTAPYNGAVNGAAYGGPQNGYAALTMGMQGLNVNGHGGQPMYPPPQGYQPYNNGSGYQGQVARVAERDSQARVIQSRRAMDNEVMSRFNNMDLESCTGQIYELCKDQHGCRFLQKQLEQRDPHAVHKIWLETNQHVTELMIDPFGNYLCQKLLEFCNDEERTVLIQNAAQDMVRIALNQHGTRALQKMIEYVSTSHQVEIIVDALRNQVVDLIQDLNGNHVIQKCLNKLSAPEAQFIFDAVGNHCVEVGTHRHGCCVLQRCIDHASGEQKAWLIQKITESAYPLVRDPFGNYVVQYIIDLNDPKYTEPIVGQFRGKISDLSRHKFSSNVIEKCLRCSHDVSKDLIVEELVQPGEMEKLLRDNYANYVVQTAMDFATPHMKHRLVEVIRPLLPGVRSTPYGRRIQTKITQYDNRHGTGPSQTSATAGATSNTAVTSAPNSGANNNAASGHATPVEGNMGQVAERPTHQRLVGNNNSVLNTSSPLAKGSQNGSSDGSSVHGSVSGNTDVNGNMSNGTATPTQATVTYQSGSVAGVPPPQTQRAQQQFVPPPAGQEHWL</sequence>
<dbReference type="GO" id="GO:0010608">
    <property type="term" value="P:post-transcriptional regulation of gene expression"/>
    <property type="evidence" value="ECO:0007669"/>
    <property type="project" value="TreeGrafter"/>
</dbReference>
<dbReference type="InterPro" id="IPR001313">
    <property type="entry name" value="Pumilio_RNA-bd_rpt"/>
</dbReference>
<feature type="repeat" description="Pumilio" evidence="3">
    <location>
        <begin position="789"/>
        <end position="824"/>
    </location>
</feature>
<evidence type="ECO:0000256" key="2">
    <source>
        <dbReference type="ARBA" id="ARBA00024893"/>
    </source>
</evidence>
<proteinExistence type="predicted"/>
<dbReference type="GO" id="GO:0003729">
    <property type="term" value="F:mRNA binding"/>
    <property type="evidence" value="ECO:0007669"/>
    <property type="project" value="TreeGrafter"/>
</dbReference>
<protein>
    <recommendedName>
        <fullName evidence="6">PUM-HD domain-containing protein</fullName>
    </recommendedName>
</protein>
<evidence type="ECO:0000256" key="5">
    <source>
        <dbReference type="SAM" id="MobiDB-lite"/>
    </source>
</evidence>
<feature type="region of interest" description="Disordered" evidence="5">
    <location>
        <begin position="435"/>
        <end position="494"/>
    </location>
</feature>
<feature type="region of interest" description="Disordered" evidence="5">
    <location>
        <begin position="921"/>
        <end position="969"/>
    </location>
</feature>
<feature type="compositionally biased region" description="Low complexity" evidence="5">
    <location>
        <begin position="928"/>
        <end position="961"/>
    </location>
</feature>
<feature type="region of interest" description="Disordered" evidence="5">
    <location>
        <begin position="981"/>
        <end position="1069"/>
    </location>
</feature>
<evidence type="ECO:0000256" key="1">
    <source>
        <dbReference type="ARBA" id="ARBA00022737"/>
    </source>
</evidence>
<dbReference type="EMBL" id="QVQW01000044">
    <property type="protein sequence ID" value="RKU43294.1"/>
    <property type="molecule type" value="Genomic_DNA"/>
</dbReference>
<dbReference type="GO" id="GO:0005737">
    <property type="term" value="C:cytoplasm"/>
    <property type="evidence" value="ECO:0007669"/>
    <property type="project" value="TreeGrafter"/>
</dbReference>
<evidence type="ECO:0000313" key="8">
    <source>
        <dbReference type="Proteomes" id="UP000275385"/>
    </source>
</evidence>
<dbReference type="STRING" id="177199.A0A420Y5Y0"/>
<dbReference type="CDD" id="cd07920">
    <property type="entry name" value="Pumilio"/>
    <property type="match status" value="1"/>
</dbReference>
<dbReference type="Proteomes" id="UP000275385">
    <property type="component" value="Unassembled WGS sequence"/>
</dbReference>
<reference evidence="7 8" key="1">
    <citation type="submission" date="2018-08" db="EMBL/GenBank/DDBJ databases">
        <title>Draft genome of the lignicolous fungus Coniochaeta pulveracea.</title>
        <authorList>
            <person name="Borstlap C.J."/>
            <person name="De Witt R.N."/>
            <person name="Botha A."/>
            <person name="Volschenk H."/>
        </authorList>
    </citation>
    <scope>NUCLEOTIDE SEQUENCE [LARGE SCALE GENOMIC DNA]</scope>
    <source>
        <strain evidence="7 8">CAB683</strain>
    </source>
</reference>
<feature type="repeat" description="Pumilio" evidence="3">
    <location>
        <begin position="680"/>
        <end position="716"/>
    </location>
</feature>
<feature type="compositionally biased region" description="Polar residues" evidence="5">
    <location>
        <begin position="460"/>
        <end position="482"/>
    </location>
</feature>
<evidence type="ECO:0000259" key="6">
    <source>
        <dbReference type="PROSITE" id="PS50303"/>
    </source>
</evidence>
<dbReference type="Pfam" id="PF00806">
    <property type="entry name" value="PUF"/>
    <property type="match status" value="8"/>
</dbReference>
<name>A0A420Y5Y0_9PEZI</name>
<feature type="compositionally biased region" description="Polar residues" evidence="5">
    <location>
        <begin position="1017"/>
        <end position="1042"/>
    </location>
</feature>
<feature type="repeat" description="Pumilio" evidence="3">
    <location>
        <begin position="644"/>
        <end position="679"/>
    </location>
</feature>
<dbReference type="InterPro" id="IPR033133">
    <property type="entry name" value="PUM-HD"/>
</dbReference>
<dbReference type="InterPro" id="IPR033712">
    <property type="entry name" value="Pumilio_RNA-bd"/>
</dbReference>
<dbReference type="InterPro" id="IPR011989">
    <property type="entry name" value="ARM-like"/>
</dbReference>
<keyword evidence="8" id="KW-1185">Reference proteome</keyword>
<feature type="domain" description="PUM-HD" evidence="6">
    <location>
        <begin position="582"/>
        <end position="924"/>
    </location>
</feature>
<dbReference type="PROSITE" id="PS50302">
    <property type="entry name" value="PUM"/>
    <property type="match status" value="8"/>
</dbReference>
<keyword evidence="4" id="KW-0175">Coiled coil</keyword>
<feature type="compositionally biased region" description="Low complexity" evidence="5">
    <location>
        <begin position="1003"/>
        <end position="1016"/>
    </location>
</feature>
<feature type="coiled-coil region" evidence="4">
    <location>
        <begin position="70"/>
        <end position="97"/>
    </location>
</feature>
<feature type="region of interest" description="Disordered" evidence="5">
    <location>
        <begin position="1"/>
        <end position="61"/>
    </location>
</feature>
<dbReference type="SMART" id="SM00025">
    <property type="entry name" value="Pumilio"/>
    <property type="match status" value="8"/>
</dbReference>
<dbReference type="SUPFAM" id="SSF48371">
    <property type="entry name" value="ARM repeat"/>
    <property type="match status" value="1"/>
</dbReference>
<feature type="compositionally biased region" description="Polar residues" evidence="5">
    <location>
        <begin position="334"/>
        <end position="352"/>
    </location>
</feature>
<dbReference type="PANTHER" id="PTHR12537">
    <property type="entry name" value="RNA BINDING PROTEIN PUMILIO-RELATED"/>
    <property type="match status" value="1"/>
</dbReference>
<dbReference type="InterPro" id="IPR016024">
    <property type="entry name" value="ARM-type_fold"/>
</dbReference>
<feature type="region of interest" description="Disordered" evidence="5">
    <location>
        <begin position="334"/>
        <end position="357"/>
    </location>
</feature>
<feature type="compositionally biased region" description="Polar residues" evidence="5">
    <location>
        <begin position="45"/>
        <end position="54"/>
    </location>
</feature>
<comment type="function">
    <text evidence="2">RNA-binding nucleolar protein required for pre-rRNA processing. Involved in production of 18S rRNA and assembly of small ribosomal subunit.</text>
</comment>
<gene>
    <name evidence="7" type="ORF">DL546_000143</name>
</gene>
<evidence type="ECO:0000313" key="7">
    <source>
        <dbReference type="EMBL" id="RKU43294.1"/>
    </source>
</evidence>
<evidence type="ECO:0000256" key="3">
    <source>
        <dbReference type="PROSITE-ProRule" id="PRU00317"/>
    </source>
</evidence>
<comment type="caution">
    <text evidence="7">The sequence shown here is derived from an EMBL/GenBank/DDBJ whole genome shotgun (WGS) entry which is preliminary data.</text>
</comment>
<organism evidence="7 8">
    <name type="scientific">Coniochaeta pulveracea</name>
    <dbReference type="NCBI Taxonomy" id="177199"/>
    <lineage>
        <taxon>Eukaryota</taxon>
        <taxon>Fungi</taxon>
        <taxon>Dikarya</taxon>
        <taxon>Ascomycota</taxon>
        <taxon>Pezizomycotina</taxon>
        <taxon>Sordariomycetes</taxon>
        <taxon>Sordariomycetidae</taxon>
        <taxon>Coniochaetales</taxon>
        <taxon>Coniochaetaceae</taxon>
        <taxon>Coniochaeta</taxon>
    </lineage>
</organism>
<accession>A0A420Y5Y0</accession>
<feature type="repeat" description="Pumilio" evidence="3">
    <location>
        <begin position="605"/>
        <end position="643"/>
    </location>
</feature>
<feature type="compositionally biased region" description="Polar residues" evidence="5">
    <location>
        <begin position="983"/>
        <end position="1002"/>
    </location>
</feature>